<gene>
    <name evidence="4" type="ORF">SAMN02745973_00085</name>
</gene>
<dbReference type="GO" id="GO:0030435">
    <property type="term" value="P:sporulation resulting in formation of a cellular spore"/>
    <property type="evidence" value="ECO:0007669"/>
    <property type="project" value="UniProtKB-KW"/>
</dbReference>
<comment type="function">
    <text evidence="1">Probable aspartic protease that is responsible for the proteolytic cleavage of the RNA polymerase sigma E factor (SigE/spoIIGB) to yield the active peptide in the mother cell during sporulation. Responds to a signal from the forespore that is triggered by the extracellular signal protein SpoIIR.</text>
</comment>
<keyword evidence="3" id="KW-0812">Transmembrane</keyword>
<dbReference type="PIRSF" id="PIRSF018571">
    <property type="entry name" value="SpoIIGA"/>
    <property type="match status" value="1"/>
</dbReference>
<feature type="transmembrane region" description="Helical" evidence="3">
    <location>
        <begin position="37"/>
        <end position="56"/>
    </location>
</feature>
<dbReference type="Proteomes" id="UP000196365">
    <property type="component" value="Unassembled WGS sequence"/>
</dbReference>
<evidence type="ECO:0000256" key="3">
    <source>
        <dbReference type="SAM" id="Phobius"/>
    </source>
</evidence>
<reference evidence="4 5" key="1">
    <citation type="submission" date="2017-02" db="EMBL/GenBank/DDBJ databases">
        <authorList>
            <person name="Peterson S.W."/>
        </authorList>
    </citation>
    <scope>NUCLEOTIDE SEQUENCE [LARGE SCALE GENOMIC DNA]</scope>
    <source>
        <strain evidence="4 5">DSM 15102</strain>
    </source>
</reference>
<evidence type="ECO:0000256" key="2">
    <source>
        <dbReference type="PIRSR" id="PIRSR018571-1"/>
    </source>
</evidence>
<dbReference type="OrthoDB" id="2690199at2"/>
<comment type="similarity">
    <text evidence="1">Belongs to the peptidase U4 family.</text>
</comment>
<organism evidence="4 5">
    <name type="scientific">Garciella nitratireducens DSM 15102</name>
    <dbReference type="NCBI Taxonomy" id="1121911"/>
    <lineage>
        <taxon>Bacteria</taxon>
        <taxon>Bacillati</taxon>
        <taxon>Bacillota</taxon>
        <taxon>Clostridia</taxon>
        <taxon>Eubacteriales</taxon>
        <taxon>Eubacteriaceae</taxon>
        <taxon>Garciella</taxon>
    </lineage>
</organism>
<proteinExistence type="inferred from homology"/>
<feature type="active site" evidence="2">
    <location>
        <position position="178"/>
    </location>
</feature>
<accession>A0A1T4JTK7</accession>
<dbReference type="GO" id="GO:0030436">
    <property type="term" value="P:asexual sporulation"/>
    <property type="evidence" value="ECO:0007669"/>
    <property type="project" value="InterPro"/>
</dbReference>
<evidence type="ECO:0000313" key="5">
    <source>
        <dbReference type="Proteomes" id="UP000196365"/>
    </source>
</evidence>
<dbReference type="GO" id="GO:0004190">
    <property type="term" value="F:aspartic-type endopeptidase activity"/>
    <property type="evidence" value="ECO:0007669"/>
    <property type="project" value="UniProtKB-KW"/>
</dbReference>
<feature type="transmembrane region" description="Helical" evidence="3">
    <location>
        <begin position="6"/>
        <end position="25"/>
    </location>
</feature>
<protein>
    <recommendedName>
        <fullName evidence="1">Sporulation sigma-E factor-processing peptidase</fullName>
        <ecNumber evidence="1">3.4.23.-</ecNumber>
    </recommendedName>
    <alternativeName>
        <fullName evidence="1">Membrane-associated aspartic protease</fullName>
    </alternativeName>
    <alternativeName>
        <fullName evidence="1">Stage II sporulation protein GA</fullName>
    </alternativeName>
</protein>
<dbReference type="InterPro" id="IPR005081">
    <property type="entry name" value="SpoIIGA"/>
</dbReference>
<keyword evidence="1" id="KW-0749">Sporulation</keyword>
<dbReference type="EMBL" id="FUWV01000001">
    <property type="protein sequence ID" value="SJZ33488.1"/>
    <property type="molecule type" value="Genomic_DNA"/>
</dbReference>
<sequence length="299" mass="34678">MLYIYGDIVLFENFIINYIIIWLTAHFSKKKTNLFKMLLGSLVGAIYTIFLFLPSMNFLNTLSMKICLSILIIVIVFTPEKVMDFIRPFSIFYLISFIFGGIAFALIYISNEGGLSSNGFFYISNFPVSLFITTLIIGLFIIKISWEYIQKKISKENILATVYLYIDERKIKIKGLFDTANFLRDPVSRLPVIVVEYDFIQAILPEEINNIFKYNQEQNFQVISKTLLNSNWAKRFRMIPYSSIGKENGLLIGFKTDKIIILDKKEKKEIINVIMAIYCHRLSEDGEYSALLNPEILNM</sequence>
<dbReference type="GO" id="GO:0006508">
    <property type="term" value="P:proteolysis"/>
    <property type="evidence" value="ECO:0007669"/>
    <property type="project" value="UniProtKB-KW"/>
</dbReference>
<keyword evidence="1 3" id="KW-0472">Membrane</keyword>
<keyword evidence="5" id="KW-1185">Reference proteome</keyword>
<keyword evidence="1" id="KW-0378">Hydrolase</keyword>
<feature type="transmembrane region" description="Helical" evidence="3">
    <location>
        <begin position="121"/>
        <end position="142"/>
    </location>
</feature>
<dbReference type="RefSeq" id="WP_087677543.1">
    <property type="nucleotide sequence ID" value="NZ_FUWV01000001.1"/>
</dbReference>
<feature type="transmembrane region" description="Helical" evidence="3">
    <location>
        <begin position="62"/>
        <end position="79"/>
    </location>
</feature>
<keyword evidence="1" id="KW-0645">Protease</keyword>
<comment type="subcellular location">
    <subcellularLocation>
        <location evidence="1">Cell membrane</location>
    </subcellularLocation>
</comment>
<dbReference type="GO" id="GO:0005886">
    <property type="term" value="C:plasma membrane"/>
    <property type="evidence" value="ECO:0007669"/>
    <property type="project" value="UniProtKB-SubCell"/>
</dbReference>
<feature type="transmembrane region" description="Helical" evidence="3">
    <location>
        <begin position="91"/>
        <end position="109"/>
    </location>
</feature>
<keyword evidence="3" id="KW-1133">Transmembrane helix</keyword>
<keyword evidence="1" id="KW-1003">Cell membrane</keyword>
<dbReference type="Pfam" id="PF03419">
    <property type="entry name" value="Peptidase_U4"/>
    <property type="match status" value="1"/>
</dbReference>
<evidence type="ECO:0000313" key="4">
    <source>
        <dbReference type="EMBL" id="SJZ33488.1"/>
    </source>
</evidence>
<dbReference type="EC" id="3.4.23.-" evidence="1"/>
<evidence type="ECO:0000256" key="1">
    <source>
        <dbReference type="PIRNR" id="PIRNR018571"/>
    </source>
</evidence>
<name>A0A1T4JTK7_9FIRM</name>
<dbReference type="NCBIfam" id="TIGR02854">
    <property type="entry name" value="spore_II_GA"/>
    <property type="match status" value="1"/>
</dbReference>
<keyword evidence="1" id="KW-0064">Aspartyl protease</keyword>
<dbReference type="AlphaFoldDB" id="A0A1T4JTK7"/>